<sequence length="364" mass="40049">MKVLYDSQAFAQYKRGGVAKYFATLAQGSPSGSFAAEFDFWACYNSHYFEMGGHRLLHVPPVRGGQRIAKFVNTLVPRRRPRCDVWHATNYDAACLDGRYGAIPMICTVHDMIPELLPEYFASNPHSGKKAYVNQATVIIAVSSQTKSDLVELYGIEPAKIHVVHHGIDLNHQHVTPLPVPDRYVLYVGSRREYKNFDNALRAFHTAARADPSLSLVCTPGGALSESQRAALDPDIAQRIHFVSSTDSQLAYLYSKALMFLYPSLYEGFGIPILEAMINLCPVVLADASCFPEVAADAALYFDPNSHVEMAEAIQRVAADAGLRHSMVERGRTRVRDFSIEAMLEATSTVYRLAADGAGGASQA</sequence>
<name>A0A1M5NEI8_9HYPH</name>
<dbReference type="Proteomes" id="UP000184485">
    <property type="component" value="Unassembled WGS sequence"/>
</dbReference>
<dbReference type="GO" id="GO:0016757">
    <property type="term" value="F:glycosyltransferase activity"/>
    <property type="evidence" value="ECO:0007669"/>
    <property type="project" value="InterPro"/>
</dbReference>
<organism evidence="4 5">
    <name type="scientific">Kaistia soli DSM 19436</name>
    <dbReference type="NCBI Taxonomy" id="1122133"/>
    <lineage>
        <taxon>Bacteria</taxon>
        <taxon>Pseudomonadati</taxon>
        <taxon>Pseudomonadota</taxon>
        <taxon>Alphaproteobacteria</taxon>
        <taxon>Hyphomicrobiales</taxon>
        <taxon>Kaistiaceae</taxon>
        <taxon>Kaistia</taxon>
    </lineage>
</organism>
<accession>A0A1M5NEI8</accession>
<dbReference type="PANTHER" id="PTHR46401:SF2">
    <property type="entry name" value="GLYCOSYLTRANSFERASE WBBK-RELATED"/>
    <property type="match status" value="1"/>
</dbReference>
<protein>
    <submittedName>
        <fullName evidence="4">Glycosyltransferase involved in cell wall bisynthesis</fullName>
    </submittedName>
</protein>
<feature type="domain" description="Glycosyl transferase family 1" evidence="2">
    <location>
        <begin position="176"/>
        <end position="333"/>
    </location>
</feature>
<dbReference type="AlphaFoldDB" id="A0A1M5NEI8"/>
<evidence type="ECO:0000259" key="3">
    <source>
        <dbReference type="Pfam" id="PF13439"/>
    </source>
</evidence>
<feature type="domain" description="Glycosyltransferase subfamily 4-like N-terminal" evidence="3">
    <location>
        <begin position="59"/>
        <end position="171"/>
    </location>
</feature>
<dbReference type="OrthoDB" id="9801609at2"/>
<dbReference type="GO" id="GO:0009103">
    <property type="term" value="P:lipopolysaccharide biosynthetic process"/>
    <property type="evidence" value="ECO:0007669"/>
    <property type="project" value="TreeGrafter"/>
</dbReference>
<proteinExistence type="predicted"/>
<evidence type="ECO:0000313" key="4">
    <source>
        <dbReference type="EMBL" id="SHG87994.1"/>
    </source>
</evidence>
<dbReference type="EMBL" id="FQUP01000009">
    <property type="protein sequence ID" value="SHG87994.1"/>
    <property type="molecule type" value="Genomic_DNA"/>
</dbReference>
<dbReference type="CDD" id="cd03809">
    <property type="entry name" value="GT4_MtfB-like"/>
    <property type="match status" value="1"/>
</dbReference>
<keyword evidence="1 4" id="KW-0808">Transferase</keyword>
<dbReference type="Pfam" id="PF00534">
    <property type="entry name" value="Glycos_transf_1"/>
    <property type="match status" value="1"/>
</dbReference>
<dbReference type="InterPro" id="IPR028098">
    <property type="entry name" value="Glyco_trans_4-like_N"/>
</dbReference>
<evidence type="ECO:0000256" key="1">
    <source>
        <dbReference type="ARBA" id="ARBA00022679"/>
    </source>
</evidence>
<dbReference type="RefSeq" id="WP_073058452.1">
    <property type="nucleotide sequence ID" value="NZ_FQUP01000009.1"/>
</dbReference>
<dbReference type="Gene3D" id="3.40.50.2000">
    <property type="entry name" value="Glycogen Phosphorylase B"/>
    <property type="match status" value="2"/>
</dbReference>
<evidence type="ECO:0000259" key="2">
    <source>
        <dbReference type="Pfam" id="PF00534"/>
    </source>
</evidence>
<reference evidence="4 5" key="1">
    <citation type="submission" date="2016-11" db="EMBL/GenBank/DDBJ databases">
        <authorList>
            <person name="Jaros S."/>
            <person name="Januszkiewicz K."/>
            <person name="Wedrychowicz H."/>
        </authorList>
    </citation>
    <scope>NUCLEOTIDE SEQUENCE [LARGE SCALE GENOMIC DNA]</scope>
    <source>
        <strain evidence="4 5">DSM 19436</strain>
    </source>
</reference>
<gene>
    <name evidence="4" type="ORF">SAMN02745157_4978</name>
</gene>
<keyword evidence="5" id="KW-1185">Reference proteome</keyword>
<dbReference type="SUPFAM" id="SSF53756">
    <property type="entry name" value="UDP-Glycosyltransferase/glycogen phosphorylase"/>
    <property type="match status" value="1"/>
</dbReference>
<dbReference type="PANTHER" id="PTHR46401">
    <property type="entry name" value="GLYCOSYLTRANSFERASE WBBK-RELATED"/>
    <property type="match status" value="1"/>
</dbReference>
<dbReference type="Pfam" id="PF13439">
    <property type="entry name" value="Glyco_transf_4"/>
    <property type="match status" value="1"/>
</dbReference>
<dbReference type="STRING" id="1122133.SAMN02745157_4978"/>
<dbReference type="InterPro" id="IPR001296">
    <property type="entry name" value="Glyco_trans_1"/>
</dbReference>
<evidence type="ECO:0000313" key="5">
    <source>
        <dbReference type="Proteomes" id="UP000184485"/>
    </source>
</evidence>